<dbReference type="InterPro" id="IPR002213">
    <property type="entry name" value="UDP_glucos_trans"/>
</dbReference>
<reference evidence="6" key="2">
    <citation type="submission" date="2023-03" db="EMBL/GenBank/DDBJ databases">
        <authorList>
            <person name="Inwood S.N."/>
            <person name="Skelly J.G."/>
            <person name="Guhlin J."/>
            <person name="Harrop T.W.R."/>
            <person name="Goldson S.G."/>
            <person name="Dearden P.K."/>
        </authorList>
    </citation>
    <scope>NUCLEOTIDE SEQUENCE</scope>
    <source>
        <strain evidence="6">Irish</strain>
        <tissue evidence="6">Whole body</tissue>
    </source>
</reference>
<gene>
    <name evidence="6" type="ORF">PV328_004316</name>
</gene>
<keyword evidence="5" id="KW-0732">Signal</keyword>
<feature type="signal peptide" evidence="5">
    <location>
        <begin position="1"/>
        <end position="25"/>
    </location>
</feature>
<dbReference type="PANTHER" id="PTHR48043">
    <property type="entry name" value="EG:EG0003.4 PROTEIN-RELATED"/>
    <property type="match status" value="1"/>
</dbReference>
<accession>A0AA39FA91</accession>
<dbReference type="Gene3D" id="3.40.50.2000">
    <property type="entry name" value="Glycogen Phosphorylase B"/>
    <property type="match status" value="2"/>
</dbReference>
<evidence type="ECO:0000313" key="7">
    <source>
        <dbReference type="Proteomes" id="UP001168990"/>
    </source>
</evidence>
<dbReference type="Proteomes" id="UP001168990">
    <property type="component" value="Unassembled WGS sequence"/>
</dbReference>
<comment type="similarity">
    <text evidence="1 4">Belongs to the UDP-glycosyltransferase family.</text>
</comment>
<dbReference type="PANTHER" id="PTHR48043:SF145">
    <property type="entry name" value="FI06409P-RELATED"/>
    <property type="match status" value="1"/>
</dbReference>
<evidence type="ECO:0000256" key="3">
    <source>
        <dbReference type="ARBA" id="ARBA00022679"/>
    </source>
</evidence>
<feature type="chain" id="PRO_5041484994" description="UDP-glucuronosyltransferase" evidence="5">
    <location>
        <begin position="26"/>
        <end position="528"/>
    </location>
</feature>
<evidence type="ECO:0000256" key="4">
    <source>
        <dbReference type="RuleBase" id="RU003718"/>
    </source>
</evidence>
<dbReference type="CDD" id="cd03784">
    <property type="entry name" value="GT1_Gtf-like"/>
    <property type="match status" value="1"/>
</dbReference>
<keyword evidence="5" id="KW-1133">Transmembrane helix</keyword>
<keyword evidence="7" id="KW-1185">Reference proteome</keyword>
<proteinExistence type="inferred from homology"/>
<evidence type="ECO:0000256" key="5">
    <source>
        <dbReference type="RuleBase" id="RU362059"/>
    </source>
</evidence>
<evidence type="ECO:0000256" key="1">
    <source>
        <dbReference type="ARBA" id="ARBA00009995"/>
    </source>
</evidence>
<organism evidence="6 7">
    <name type="scientific">Microctonus aethiopoides</name>
    <dbReference type="NCBI Taxonomy" id="144406"/>
    <lineage>
        <taxon>Eukaryota</taxon>
        <taxon>Metazoa</taxon>
        <taxon>Ecdysozoa</taxon>
        <taxon>Arthropoda</taxon>
        <taxon>Hexapoda</taxon>
        <taxon>Insecta</taxon>
        <taxon>Pterygota</taxon>
        <taxon>Neoptera</taxon>
        <taxon>Endopterygota</taxon>
        <taxon>Hymenoptera</taxon>
        <taxon>Apocrita</taxon>
        <taxon>Ichneumonoidea</taxon>
        <taxon>Braconidae</taxon>
        <taxon>Euphorinae</taxon>
        <taxon>Microctonus</taxon>
    </lineage>
</organism>
<reference evidence="6" key="1">
    <citation type="journal article" date="2023" name="bioRxiv">
        <title>Scaffold-level genome assemblies of two parasitoid biocontrol wasps reveal the parthenogenesis mechanism and an associated novel virus.</title>
        <authorList>
            <person name="Inwood S."/>
            <person name="Skelly J."/>
            <person name="Guhlin J."/>
            <person name="Harrop T."/>
            <person name="Goldson S."/>
            <person name="Dearden P."/>
        </authorList>
    </citation>
    <scope>NUCLEOTIDE SEQUENCE</scope>
    <source>
        <strain evidence="6">Irish</strain>
        <tissue evidence="6">Whole body</tissue>
    </source>
</reference>
<name>A0AA39FA91_9HYME</name>
<protein>
    <recommendedName>
        <fullName evidence="5">UDP-glucuronosyltransferase</fullName>
        <ecNumber evidence="5">2.4.1.17</ecNumber>
    </recommendedName>
</protein>
<dbReference type="FunFam" id="3.40.50.2000:FF:000050">
    <property type="entry name" value="UDP-glucuronosyltransferase"/>
    <property type="match status" value="1"/>
</dbReference>
<keyword evidence="2 4" id="KW-0328">Glycosyltransferase</keyword>
<keyword evidence="5" id="KW-0812">Transmembrane</keyword>
<dbReference type="InterPro" id="IPR050271">
    <property type="entry name" value="UDP-glycosyltransferase"/>
</dbReference>
<evidence type="ECO:0000313" key="6">
    <source>
        <dbReference type="EMBL" id="KAK0165832.1"/>
    </source>
</evidence>
<dbReference type="InterPro" id="IPR035595">
    <property type="entry name" value="UDP_glycos_trans_CS"/>
</dbReference>
<comment type="caution">
    <text evidence="6">The sequence shown here is derived from an EMBL/GenBank/DDBJ whole genome shotgun (WGS) entry which is preliminary data.</text>
</comment>
<keyword evidence="3 4" id="KW-0808">Transferase</keyword>
<comment type="catalytic activity">
    <reaction evidence="5">
        <text>glucuronate acceptor + UDP-alpha-D-glucuronate = acceptor beta-D-glucuronoside + UDP + H(+)</text>
        <dbReference type="Rhea" id="RHEA:21032"/>
        <dbReference type="ChEBI" id="CHEBI:15378"/>
        <dbReference type="ChEBI" id="CHEBI:58052"/>
        <dbReference type="ChEBI" id="CHEBI:58223"/>
        <dbReference type="ChEBI" id="CHEBI:132367"/>
        <dbReference type="ChEBI" id="CHEBI:132368"/>
        <dbReference type="EC" id="2.4.1.17"/>
    </reaction>
</comment>
<dbReference type="GO" id="GO:0015020">
    <property type="term" value="F:glucuronosyltransferase activity"/>
    <property type="evidence" value="ECO:0007669"/>
    <property type="project" value="UniProtKB-EC"/>
</dbReference>
<dbReference type="EMBL" id="JAQQBS010001422">
    <property type="protein sequence ID" value="KAK0165832.1"/>
    <property type="molecule type" value="Genomic_DNA"/>
</dbReference>
<sequence length="528" mass="59785">MMKLLIQSLVILIIFLAFHCDNIEGLKILGIFPLPGRSHFIPNGQLMKALANRGHQVDVVSHFPLKKTIPNYTDISLAGLSPQVTNNVTYEETKTFTKLSMRQFVYKTGIAVCDLLSADVFQKLLKTPKNTYDVIVVELFSSNCYVAFGKHLNAPVVGTVLSKMHDWLYSPFGVPFNTAYMPSLFSSFSQSMTFLERLQNTFIGTIVTPQINYYLENEREHVEKYFQRKLSTIYEVYDDIALVLVNSHHTLNEIIPTPPGVIEVGGLHVHDDQQVLSTDVQKWLDNSKNGCVYFSFGSMVRIETFPAKSLKAFYEMFKKIAPVRVLLKIADPTILPSGLPNNVMTSDWLPQVAVLKHPNVKLFITHGGLIGTQEAVVHGVPMIGFPIFGDQYTNIQTYVNKKIAIALNHLEITGDTLTDAVKTVLHDPTYRKNIKIISALFNDRPMTAMDTAIYWVEYAARHGNILKSPATNLTWWQYYLIDVYATVLFGLLFILLIIKFILKFLFKIVCSRKSNEAKMSISKNKKNK</sequence>
<keyword evidence="5" id="KW-0472">Membrane</keyword>
<feature type="transmembrane region" description="Helical" evidence="5">
    <location>
        <begin position="475"/>
        <end position="502"/>
    </location>
</feature>
<dbReference type="PROSITE" id="PS00375">
    <property type="entry name" value="UDPGT"/>
    <property type="match status" value="1"/>
</dbReference>
<dbReference type="GO" id="GO:0016020">
    <property type="term" value="C:membrane"/>
    <property type="evidence" value="ECO:0007669"/>
    <property type="project" value="UniProtKB-SubCell"/>
</dbReference>
<comment type="subcellular location">
    <subcellularLocation>
        <location evidence="5">Membrane</location>
        <topology evidence="5">Single-pass membrane protein</topology>
    </subcellularLocation>
</comment>
<dbReference type="Pfam" id="PF00201">
    <property type="entry name" value="UDPGT"/>
    <property type="match status" value="1"/>
</dbReference>
<dbReference type="AlphaFoldDB" id="A0AA39FA91"/>
<evidence type="ECO:0000256" key="2">
    <source>
        <dbReference type="ARBA" id="ARBA00022676"/>
    </source>
</evidence>
<dbReference type="EC" id="2.4.1.17" evidence="5"/>
<dbReference type="SUPFAM" id="SSF53756">
    <property type="entry name" value="UDP-Glycosyltransferase/glycogen phosphorylase"/>
    <property type="match status" value="1"/>
</dbReference>